<evidence type="ECO:0000256" key="4">
    <source>
        <dbReference type="ARBA" id="ARBA00023136"/>
    </source>
</evidence>
<feature type="transmembrane region" description="Helical" evidence="5">
    <location>
        <begin position="12"/>
        <end position="29"/>
    </location>
</feature>
<comment type="subcellular location">
    <subcellularLocation>
        <location evidence="1">Membrane</location>
    </subcellularLocation>
</comment>
<feature type="transmembrane region" description="Helical" evidence="5">
    <location>
        <begin position="80"/>
        <end position="99"/>
    </location>
</feature>
<keyword evidence="7" id="KW-1185">Reference proteome</keyword>
<evidence type="ECO:0000256" key="5">
    <source>
        <dbReference type="SAM" id="Phobius"/>
    </source>
</evidence>
<keyword evidence="4 5" id="KW-0472">Membrane</keyword>
<organism evidence="6 7">
    <name type="scientific">Meganyctiphanes norvegica</name>
    <name type="common">Northern krill</name>
    <name type="synonym">Thysanopoda norvegica</name>
    <dbReference type="NCBI Taxonomy" id="48144"/>
    <lineage>
        <taxon>Eukaryota</taxon>
        <taxon>Metazoa</taxon>
        <taxon>Ecdysozoa</taxon>
        <taxon>Arthropoda</taxon>
        <taxon>Crustacea</taxon>
        <taxon>Multicrustacea</taxon>
        <taxon>Malacostraca</taxon>
        <taxon>Eumalacostraca</taxon>
        <taxon>Eucarida</taxon>
        <taxon>Euphausiacea</taxon>
        <taxon>Euphausiidae</taxon>
        <taxon>Meganyctiphanes</taxon>
    </lineage>
</organism>
<protein>
    <recommendedName>
        <fullName evidence="8">Major facilitator superfamily (MFS) profile domain-containing protein</fullName>
    </recommendedName>
</protein>
<dbReference type="GO" id="GO:0016020">
    <property type="term" value="C:membrane"/>
    <property type="evidence" value="ECO:0007669"/>
    <property type="project" value="UniProtKB-SubCell"/>
</dbReference>
<feature type="non-terminal residue" evidence="6">
    <location>
        <position position="1"/>
    </location>
</feature>
<dbReference type="InterPro" id="IPR005828">
    <property type="entry name" value="MFS_sugar_transport-like"/>
</dbReference>
<evidence type="ECO:0000313" key="7">
    <source>
        <dbReference type="Proteomes" id="UP001497623"/>
    </source>
</evidence>
<dbReference type="PANTHER" id="PTHR48021">
    <property type="match status" value="1"/>
</dbReference>
<sequence>SNMSIYFRTPYDWIPLISLNIYTLAALSVDQIPYIFAVEYFPTWIRSQANSICSTSETIFGFISLHFFSSMLASLKTYGLYGLYAAVCFVAIPYTAYFITETSGVDVG</sequence>
<evidence type="ECO:0000256" key="3">
    <source>
        <dbReference type="ARBA" id="ARBA00022989"/>
    </source>
</evidence>
<dbReference type="EMBL" id="CAXKWB010196630">
    <property type="protein sequence ID" value="CAL4258058.1"/>
    <property type="molecule type" value="Genomic_DNA"/>
</dbReference>
<gene>
    <name evidence="6" type="ORF">MNOR_LOCUS42093</name>
</gene>
<name>A0AAV2SX75_MEGNR</name>
<keyword evidence="3 5" id="KW-1133">Transmembrane helix</keyword>
<dbReference type="AlphaFoldDB" id="A0AAV2SX75"/>
<reference evidence="6 7" key="1">
    <citation type="submission" date="2024-05" db="EMBL/GenBank/DDBJ databases">
        <authorList>
            <person name="Wallberg A."/>
        </authorList>
    </citation>
    <scope>NUCLEOTIDE SEQUENCE [LARGE SCALE GENOMIC DNA]</scope>
</reference>
<dbReference type="Gene3D" id="1.20.1250.20">
    <property type="entry name" value="MFS general substrate transporter like domains"/>
    <property type="match status" value="1"/>
</dbReference>
<dbReference type="InterPro" id="IPR050549">
    <property type="entry name" value="MFS_Trehalose_Transporter"/>
</dbReference>
<evidence type="ECO:0000313" key="6">
    <source>
        <dbReference type="EMBL" id="CAL4258058.1"/>
    </source>
</evidence>
<keyword evidence="2 5" id="KW-0812">Transmembrane</keyword>
<comment type="caution">
    <text evidence="6">The sequence shown here is derived from an EMBL/GenBank/DDBJ whole genome shotgun (WGS) entry which is preliminary data.</text>
</comment>
<evidence type="ECO:0008006" key="8">
    <source>
        <dbReference type="Google" id="ProtNLM"/>
    </source>
</evidence>
<dbReference type="SUPFAM" id="SSF103473">
    <property type="entry name" value="MFS general substrate transporter"/>
    <property type="match status" value="1"/>
</dbReference>
<dbReference type="GO" id="GO:0022857">
    <property type="term" value="F:transmembrane transporter activity"/>
    <property type="evidence" value="ECO:0007669"/>
    <property type="project" value="InterPro"/>
</dbReference>
<dbReference type="PANTHER" id="PTHR48021:SF1">
    <property type="entry name" value="GH07001P-RELATED"/>
    <property type="match status" value="1"/>
</dbReference>
<proteinExistence type="predicted"/>
<dbReference type="Pfam" id="PF00083">
    <property type="entry name" value="Sugar_tr"/>
    <property type="match status" value="1"/>
</dbReference>
<evidence type="ECO:0000256" key="2">
    <source>
        <dbReference type="ARBA" id="ARBA00022692"/>
    </source>
</evidence>
<accession>A0AAV2SX75</accession>
<dbReference type="InterPro" id="IPR036259">
    <property type="entry name" value="MFS_trans_sf"/>
</dbReference>
<dbReference type="Proteomes" id="UP001497623">
    <property type="component" value="Unassembled WGS sequence"/>
</dbReference>
<evidence type="ECO:0000256" key="1">
    <source>
        <dbReference type="ARBA" id="ARBA00004370"/>
    </source>
</evidence>